<proteinExistence type="predicted"/>
<dbReference type="AlphaFoldDB" id="A0AA88MUQ3"/>
<keyword evidence="1" id="KW-0862">Zinc</keyword>
<dbReference type="PROSITE" id="PS00028">
    <property type="entry name" value="ZINC_FINGER_C2H2_1"/>
    <property type="match status" value="2"/>
</dbReference>
<evidence type="ECO:0000256" key="1">
    <source>
        <dbReference type="PROSITE-ProRule" id="PRU00042"/>
    </source>
</evidence>
<keyword evidence="5" id="KW-1185">Reference proteome</keyword>
<dbReference type="SMART" id="SM00355">
    <property type="entry name" value="ZnF_C2H2"/>
    <property type="match status" value="4"/>
</dbReference>
<evidence type="ECO:0000259" key="3">
    <source>
        <dbReference type="PROSITE" id="PS50157"/>
    </source>
</evidence>
<gene>
    <name evidence="4" type="ORF">Q7C36_010446</name>
</gene>
<dbReference type="PROSITE" id="PS50157">
    <property type="entry name" value="ZINC_FINGER_C2H2_2"/>
    <property type="match status" value="1"/>
</dbReference>
<keyword evidence="1" id="KW-0863">Zinc-finger</keyword>
<dbReference type="Gene3D" id="3.30.160.60">
    <property type="entry name" value="Classic Zinc Finger"/>
    <property type="match status" value="1"/>
</dbReference>
<protein>
    <recommendedName>
        <fullName evidence="3">C2H2-type domain-containing protein</fullName>
    </recommendedName>
</protein>
<feature type="domain" description="C2H2-type" evidence="3">
    <location>
        <begin position="35"/>
        <end position="65"/>
    </location>
</feature>
<dbReference type="Proteomes" id="UP001187315">
    <property type="component" value="Unassembled WGS sequence"/>
</dbReference>
<feature type="compositionally biased region" description="Polar residues" evidence="2">
    <location>
        <begin position="518"/>
        <end position="528"/>
    </location>
</feature>
<dbReference type="GO" id="GO:0008270">
    <property type="term" value="F:zinc ion binding"/>
    <property type="evidence" value="ECO:0007669"/>
    <property type="project" value="UniProtKB-KW"/>
</dbReference>
<feature type="region of interest" description="Disordered" evidence="2">
    <location>
        <begin position="508"/>
        <end position="531"/>
    </location>
</feature>
<organism evidence="4 5">
    <name type="scientific">Tachysurus vachellii</name>
    <name type="common">Darkbarbel catfish</name>
    <name type="synonym">Pelteobagrus vachellii</name>
    <dbReference type="NCBI Taxonomy" id="175792"/>
    <lineage>
        <taxon>Eukaryota</taxon>
        <taxon>Metazoa</taxon>
        <taxon>Chordata</taxon>
        <taxon>Craniata</taxon>
        <taxon>Vertebrata</taxon>
        <taxon>Euteleostomi</taxon>
        <taxon>Actinopterygii</taxon>
        <taxon>Neopterygii</taxon>
        <taxon>Teleostei</taxon>
        <taxon>Ostariophysi</taxon>
        <taxon>Siluriformes</taxon>
        <taxon>Bagridae</taxon>
        <taxon>Tachysurus</taxon>
    </lineage>
</organism>
<keyword evidence="1" id="KW-0479">Metal-binding</keyword>
<name>A0AA88MUQ3_TACVA</name>
<evidence type="ECO:0000256" key="2">
    <source>
        <dbReference type="SAM" id="MobiDB-lite"/>
    </source>
</evidence>
<dbReference type="EMBL" id="JAVHJS010000010">
    <property type="protein sequence ID" value="KAK2845592.1"/>
    <property type="molecule type" value="Genomic_DNA"/>
</dbReference>
<dbReference type="InterPro" id="IPR013087">
    <property type="entry name" value="Znf_C2H2_type"/>
</dbReference>
<sequence>MIWKCKYCIFACDKRGYLLKHYRLKHGSYARSQPFPCLYQECLCSFKSFNSLKIHLSRFHTATDEQQSEGTFEAKFRCQLCDFLEPCQITEYFAHLRRRHLKDHQKVKCPFQGCSFESSVYSTFSAHKSKHHQDQNERMFKPELIVRIESNENETDDSVIDTQDCAVQEMLPGEFGKDDFNAEASETQSQDLGEQLEHNLAALFLKMQTILHMPENSVQEVIQQLCQIVQLSLPLLHKNVKAVLQKHFGAVDDAVLKEVVETVAESDIFSKSCGKNGCLASSKRRASYVMRNFPLVMPIEFVVEKGRKTVAYVPLLQMLQKLLNKKDILDKAMSKQEHKTHEYRTCSDGSNFRENALLSCDEFTIALGLYIDDFEVANPLGTSKRKHKMCALYWVIANLHGKYRSTLNSIQLALLCNTETVKECGYERVLYPLLCDLATLEQHGVYIEHLGRSVKGTVLFVSADNLGAHSLAGFYESFIVDKFCRFCMASRIDSQHQEVKSATFQLRQRDKHNRHVQETLQDPNSGRNTGVRRQCPLTANLEHFHVIGGYPPDILHDVFEGIVPMELSLCLKDLMAKKYITLDVLNDAIRSFPYTFADKTDQPQLISKAFSTKGTIGGNGHENWCLIRLLPLLIGHNIPEGDNTWEILMLLKDIVALVVAPQFNEESLYILDYKVAEHRDLLQSTFPDFTLRPKHHYIEHYAELIRVHGPLTEVWTMCFEGKHKFFKKVIRDAQNFKNVAMTLALKHQRALSHQLDCSSFFKLDLEIAKVTPVLVTTFPENIQRALGQKLPQAQALLVAPSVCINGTDYKTDMILSAESCSGLPDFKQITHIVAVNREVLFVCKVMTSWYFEHLRSFELCCPDMPSFCILQLKDLNDILPLSAYSVHGKLMVTLKHFILC</sequence>
<reference evidence="4" key="1">
    <citation type="submission" date="2023-08" db="EMBL/GenBank/DDBJ databases">
        <title>Pelteobagrus vachellii genome.</title>
        <authorList>
            <person name="Liu H."/>
        </authorList>
    </citation>
    <scope>NUCLEOTIDE SEQUENCE</scope>
    <source>
        <strain evidence="4">PRFRI_2022a</strain>
        <tissue evidence="4">Muscle</tissue>
    </source>
</reference>
<comment type="caution">
    <text evidence="4">The sequence shown here is derived from an EMBL/GenBank/DDBJ whole genome shotgun (WGS) entry which is preliminary data.</text>
</comment>
<dbReference type="PANTHER" id="PTHR31912">
    <property type="entry name" value="IP13529P"/>
    <property type="match status" value="1"/>
</dbReference>
<evidence type="ECO:0000313" key="5">
    <source>
        <dbReference type="Proteomes" id="UP001187315"/>
    </source>
</evidence>
<dbReference type="PANTHER" id="PTHR31912:SF34">
    <property type="entry name" value="NOTOCHORD-RELATED PROTEIN"/>
    <property type="match status" value="1"/>
</dbReference>
<evidence type="ECO:0000313" key="4">
    <source>
        <dbReference type="EMBL" id="KAK2845592.1"/>
    </source>
</evidence>
<accession>A0AA88MUQ3</accession>